<keyword evidence="3" id="KW-0472">Membrane</keyword>
<organism evidence="5 6">
    <name type="scientific">Paenibacillus favisporus</name>
    <dbReference type="NCBI Taxonomy" id="221028"/>
    <lineage>
        <taxon>Bacteria</taxon>
        <taxon>Bacillati</taxon>
        <taxon>Bacillota</taxon>
        <taxon>Bacilli</taxon>
        <taxon>Bacillales</taxon>
        <taxon>Paenibacillaceae</taxon>
        <taxon>Paenibacillus</taxon>
    </lineage>
</organism>
<keyword evidence="3" id="KW-0812">Transmembrane</keyword>
<reference evidence="5 6" key="1">
    <citation type="submission" date="2024-06" db="EMBL/GenBank/DDBJ databases">
        <title>Genomic Encyclopedia of Type Strains, Phase IV (KMG-IV): sequencing the most valuable type-strain genomes for metagenomic binning, comparative biology and taxonomic classification.</title>
        <authorList>
            <person name="Goeker M."/>
        </authorList>
    </citation>
    <scope>NUCLEOTIDE SEQUENCE [LARGE SCALE GENOMIC DNA]</scope>
    <source>
        <strain evidence="5 6">DSM 17253</strain>
    </source>
</reference>
<evidence type="ECO:0000313" key="5">
    <source>
        <dbReference type="EMBL" id="MET3547676.1"/>
    </source>
</evidence>
<feature type="transmembrane region" description="Helical" evidence="3">
    <location>
        <begin position="7"/>
        <end position="28"/>
    </location>
</feature>
<dbReference type="PANTHER" id="PTHR33392:SF6">
    <property type="entry name" value="POLYISOPRENYL-TEICHOIC ACID--PEPTIDOGLYCAN TEICHOIC ACID TRANSFERASE TAGU"/>
    <property type="match status" value="1"/>
</dbReference>
<dbReference type="Pfam" id="PF03816">
    <property type="entry name" value="LytR_cpsA_psr"/>
    <property type="match status" value="1"/>
</dbReference>
<protein>
    <submittedName>
        <fullName evidence="5">LCP family protein required for cell wall assembly</fullName>
    </submittedName>
</protein>
<dbReference type="Gene3D" id="3.40.630.190">
    <property type="entry name" value="LCP protein"/>
    <property type="match status" value="1"/>
</dbReference>
<dbReference type="InterPro" id="IPR004474">
    <property type="entry name" value="LytR_CpsA_psr"/>
</dbReference>
<dbReference type="RefSeq" id="WP_354499672.1">
    <property type="nucleotide sequence ID" value="NZ_JBEPLV010000004.1"/>
</dbReference>
<evidence type="ECO:0000313" key="6">
    <source>
        <dbReference type="Proteomes" id="UP001549098"/>
    </source>
</evidence>
<dbReference type="Proteomes" id="UP001549098">
    <property type="component" value="Unassembled WGS sequence"/>
</dbReference>
<dbReference type="PANTHER" id="PTHR33392">
    <property type="entry name" value="POLYISOPRENYL-TEICHOIC ACID--PEPTIDOGLYCAN TEICHOIC ACID TRANSFERASE TAGU"/>
    <property type="match status" value="1"/>
</dbReference>
<keyword evidence="3" id="KW-1133">Transmembrane helix</keyword>
<comment type="similarity">
    <text evidence="1">Belongs to the LytR/CpsA/Psr (LCP) family.</text>
</comment>
<accession>A0ABV2F7F9</accession>
<comment type="caution">
    <text evidence="5">The sequence shown here is derived from an EMBL/GenBank/DDBJ whole genome shotgun (WGS) entry which is preliminary data.</text>
</comment>
<evidence type="ECO:0000256" key="1">
    <source>
        <dbReference type="ARBA" id="ARBA00006068"/>
    </source>
</evidence>
<feature type="domain" description="Cell envelope-related transcriptional attenuator" evidence="4">
    <location>
        <begin position="87"/>
        <end position="235"/>
    </location>
</feature>
<evidence type="ECO:0000256" key="3">
    <source>
        <dbReference type="SAM" id="Phobius"/>
    </source>
</evidence>
<name>A0ABV2F7F9_9BACL</name>
<proteinExistence type="inferred from homology"/>
<evidence type="ECO:0000256" key="2">
    <source>
        <dbReference type="SAM" id="MobiDB-lite"/>
    </source>
</evidence>
<feature type="region of interest" description="Disordered" evidence="2">
    <location>
        <begin position="315"/>
        <end position="356"/>
    </location>
</feature>
<evidence type="ECO:0000259" key="4">
    <source>
        <dbReference type="Pfam" id="PF03816"/>
    </source>
</evidence>
<dbReference type="InterPro" id="IPR050922">
    <property type="entry name" value="LytR/CpsA/Psr_CW_biosynth"/>
</dbReference>
<feature type="compositionally biased region" description="Low complexity" evidence="2">
    <location>
        <begin position="328"/>
        <end position="356"/>
    </location>
</feature>
<sequence>MTPRKKTILWIIAIIVLAIIGYAVYYFASIYNGLQGLQKSAENSPFKSVTPVEVKVPDPPKWEGTEPVNILLMGVDARGIKEGEVPRSDSMMVASLDPVKKRINVFSILRDTYTDIPEHGQDRINTAITHGPNTAMKAVGDLLGIPIQYYVYTDFQGFIKLVDAVGGVDFYVEKDMYYPSNADNHEYDIDLKKGQQHLDGTTALQYVRFRHDATSDFTRTERQRAFLKAVAQKMQSTTSIMKLPNILEQVSPYIDTNLSVNDMWKLATVGYQSQMAGSEQIPPMKLLKEEKVGGASVLTVSSESKLKQYIQDIMNKPETVPVSSEGKTGTPTNTNTNTNSTTSGETGENGSTGSSN</sequence>
<gene>
    <name evidence="5" type="ORF">ABID47_004292</name>
</gene>
<dbReference type="NCBIfam" id="TIGR00350">
    <property type="entry name" value="lytR_cpsA_psr"/>
    <property type="match status" value="1"/>
</dbReference>
<keyword evidence="6" id="KW-1185">Reference proteome</keyword>
<dbReference type="EMBL" id="JBEPLV010000004">
    <property type="protein sequence ID" value="MET3547676.1"/>
    <property type="molecule type" value="Genomic_DNA"/>
</dbReference>